<evidence type="ECO:0000313" key="2">
    <source>
        <dbReference type="Proteomes" id="UP000004095"/>
    </source>
</evidence>
<reference evidence="1 2" key="1">
    <citation type="submission" date="2007-01" db="EMBL/GenBank/DDBJ databases">
        <authorList>
            <person name="Haygood M."/>
            <person name="Podell S."/>
            <person name="Anderson C."/>
            <person name="Hopkinson B."/>
            <person name="Roe K."/>
            <person name="Barbeau K."/>
            <person name="Gaasterland T."/>
            <person name="Ferriera S."/>
            <person name="Johnson J."/>
            <person name="Kravitz S."/>
            <person name="Beeson K."/>
            <person name="Sutton G."/>
            <person name="Rogers Y.-H."/>
            <person name="Friedman R."/>
            <person name="Frazier M."/>
            <person name="Venter J.C."/>
        </authorList>
    </citation>
    <scope>NUCLEOTIDE SEQUENCE [LARGE SCALE GENOMIC DNA]</scope>
    <source>
        <strain evidence="1 2">ATCC 23134</strain>
    </source>
</reference>
<evidence type="ECO:0000313" key="1">
    <source>
        <dbReference type="EMBL" id="EAY31301.1"/>
    </source>
</evidence>
<dbReference type="Proteomes" id="UP000004095">
    <property type="component" value="Unassembled WGS sequence"/>
</dbReference>
<dbReference type="AlphaFoldDB" id="A1ZDZ3"/>
<comment type="caution">
    <text evidence="1">The sequence shown here is derived from an EMBL/GenBank/DDBJ whole genome shotgun (WGS) entry which is preliminary data.</text>
</comment>
<dbReference type="EMBL" id="AAWS01000003">
    <property type="protein sequence ID" value="EAY31301.1"/>
    <property type="molecule type" value="Genomic_DNA"/>
</dbReference>
<organism evidence="1 2">
    <name type="scientific">Microscilla marina ATCC 23134</name>
    <dbReference type="NCBI Taxonomy" id="313606"/>
    <lineage>
        <taxon>Bacteria</taxon>
        <taxon>Pseudomonadati</taxon>
        <taxon>Bacteroidota</taxon>
        <taxon>Cytophagia</taxon>
        <taxon>Cytophagales</taxon>
        <taxon>Microscillaceae</taxon>
        <taxon>Microscilla</taxon>
    </lineage>
</organism>
<gene>
    <name evidence="1" type="ORF">M23134_04134</name>
</gene>
<accession>A1ZDZ3</accession>
<name>A1ZDZ3_MICM2</name>
<sequence length="37" mass="4197">MQSGEAQKTRIAVATQVFLQQRMTKLFAAVIPKYNLD</sequence>
<keyword evidence="2" id="KW-1185">Reference proteome</keyword>
<protein>
    <submittedName>
        <fullName evidence="1">Uncharacterized protein</fullName>
    </submittedName>
</protein>
<proteinExistence type="predicted"/>